<keyword evidence="4" id="KW-1278">Translocase</keyword>
<organism evidence="6 7">
    <name type="scientific">Alteribacillus persepolensis</name>
    <dbReference type="NCBI Taxonomy" id="568899"/>
    <lineage>
        <taxon>Bacteria</taxon>
        <taxon>Bacillati</taxon>
        <taxon>Bacillota</taxon>
        <taxon>Bacilli</taxon>
        <taxon>Bacillales</taxon>
        <taxon>Bacillaceae</taxon>
        <taxon>Alteribacillus</taxon>
    </lineage>
</organism>
<dbReference type="GO" id="GO:0005524">
    <property type="term" value="F:ATP binding"/>
    <property type="evidence" value="ECO:0007669"/>
    <property type="project" value="UniProtKB-KW"/>
</dbReference>
<dbReference type="EMBL" id="FNDK01000001">
    <property type="protein sequence ID" value="SDH09379.1"/>
    <property type="molecule type" value="Genomic_DNA"/>
</dbReference>
<dbReference type="InterPro" id="IPR003593">
    <property type="entry name" value="AAA+_ATPase"/>
</dbReference>
<name>A0A1G7ZL45_9BACI</name>
<keyword evidence="3 6" id="KW-0067">ATP-binding</keyword>
<keyword evidence="2" id="KW-0547">Nucleotide-binding</keyword>
<proteinExistence type="predicted"/>
<dbReference type="FunFam" id="3.40.50.300:FF:000134">
    <property type="entry name" value="Iron-enterobactin ABC transporter ATP-binding protein"/>
    <property type="match status" value="1"/>
</dbReference>
<evidence type="ECO:0000259" key="5">
    <source>
        <dbReference type="PROSITE" id="PS50893"/>
    </source>
</evidence>
<dbReference type="Gene3D" id="3.40.50.300">
    <property type="entry name" value="P-loop containing nucleotide triphosphate hydrolases"/>
    <property type="match status" value="1"/>
</dbReference>
<dbReference type="Proteomes" id="UP000199163">
    <property type="component" value="Unassembled WGS sequence"/>
</dbReference>
<dbReference type="PANTHER" id="PTHR42794">
    <property type="entry name" value="HEMIN IMPORT ATP-BINDING PROTEIN HMUV"/>
    <property type="match status" value="1"/>
</dbReference>
<accession>A0A1G7ZL45</accession>
<dbReference type="Pfam" id="PF00005">
    <property type="entry name" value="ABC_tran"/>
    <property type="match status" value="1"/>
</dbReference>
<dbReference type="InterPro" id="IPR002808">
    <property type="entry name" value="AdoCbi_amidolase"/>
</dbReference>
<dbReference type="CDD" id="cd03214">
    <property type="entry name" value="ABC_Iron-Siderophores_B12_Hemin"/>
    <property type="match status" value="1"/>
</dbReference>
<dbReference type="RefSeq" id="WP_091270997.1">
    <property type="nucleotide sequence ID" value="NZ_FNDK01000001.1"/>
</dbReference>
<evidence type="ECO:0000256" key="2">
    <source>
        <dbReference type="ARBA" id="ARBA00022741"/>
    </source>
</evidence>
<evidence type="ECO:0000313" key="7">
    <source>
        <dbReference type="Proteomes" id="UP000199163"/>
    </source>
</evidence>
<sequence>MIQVKNVTAGYGMKPVVENISFDMEAGEILGVIGPNGSGKSTLLKCMYGALKPDDGEIIVDNKRLGAYTQKNIAKKIAVLPQQTDVAFSYTVRQVVELGRYPHQKGWFSFQQKQDEHIVDKALQETGVLSFSNHPMDSLSGGEKQRVLLARALAQEPDILLLDEPTNHLDISYQLNLLDTLKDWSKTKQLTVIAVLHDLNMAAMYSHRVLLLEDGRQKALDKPSVVMEKNRLEHVYQAHLERKEHPSVPSPLITLEPSSDTLERKRENVLDSLSIEKTPGHVCLMSPFHWKTFSSAVVGAGFGWHRYFVNRHVDKDYACDQPKQEYTAYLKKIGLDIDDTAAMMTAARLDDGAFVRMAGDNHDVFVYATAGTSNAVDVSKSYEYYSMNHTAGTINLWIFVAHRLSEAAYAQIMMTATEAKTKALMDYRIYDPKTKTLATGTSTDSVLVAALSEGEEIEYGGTITPVGKTIGKAVYDAVSRTLNHYLKRRSGNEI</sequence>
<keyword evidence="1" id="KW-0813">Transport</keyword>
<reference evidence="6 7" key="1">
    <citation type="submission" date="2016-10" db="EMBL/GenBank/DDBJ databases">
        <authorList>
            <person name="de Groot N.N."/>
        </authorList>
    </citation>
    <scope>NUCLEOTIDE SEQUENCE [LARGE SCALE GENOMIC DNA]</scope>
    <source>
        <strain evidence="6 7">DSM 21632</strain>
    </source>
</reference>
<dbReference type="PROSITE" id="PS00211">
    <property type="entry name" value="ABC_TRANSPORTER_1"/>
    <property type="match status" value="1"/>
</dbReference>
<gene>
    <name evidence="6" type="ORF">SAMN05192534_101590</name>
</gene>
<evidence type="ECO:0000256" key="4">
    <source>
        <dbReference type="ARBA" id="ARBA00022967"/>
    </source>
</evidence>
<dbReference type="SUPFAM" id="SSF52540">
    <property type="entry name" value="P-loop containing nucleoside triphosphate hydrolases"/>
    <property type="match status" value="1"/>
</dbReference>
<dbReference type="NCBIfam" id="NF010068">
    <property type="entry name" value="PRK13548.1"/>
    <property type="match status" value="1"/>
</dbReference>
<dbReference type="GO" id="GO:0016887">
    <property type="term" value="F:ATP hydrolysis activity"/>
    <property type="evidence" value="ECO:0007669"/>
    <property type="project" value="InterPro"/>
</dbReference>
<dbReference type="PANTHER" id="PTHR42794:SF1">
    <property type="entry name" value="HEMIN IMPORT ATP-BINDING PROTEIN HMUV"/>
    <property type="match status" value="1"/>
</dbReference>
<dbReference type="OrthoDB" id="9787851at2"/>
<feature type="domain" description="ABC transporter" evidence="5">
    <location>
        <begin position="2"/>
        <end position="239"/>
    </location>
</feature>
<evidence type="ECO:0000313" key="6">
    <source>
        <dbReference type="EMBL" id="SDH09379.1"/>
    </source>
</evidence>
<dbReference type="STRING" id="568899.SAMN05192534_101590"/>
<evidence type="ECO:0000256" key="3">
    <source>
        <dbReference type="ARBA" id="ARBA00022840"/>
    </source>
</evidence>
<keyword evidence="7" id="KW-1185">Reference proteome</keyword>
<dbReference type="AlphaFoldDB" id="A0A1G7ZL45"/>
<dbReference type="InterPro" id="IPR003439">
    <property type="entry name" value="ABC_transporter-like_ATP-bd"/>
</dbReference>
<dbReference type="InterPro" id="IPR017871">
    <property type="entry name" value="ABC_transporter-like_CS"/>
</dbReference>
<dbReference type="SMART" id="SM00382">
    <property type="entry name" value="AAA"/>
    <property type="match status" value="1"/>
</dbReference>
<dbReference type="Pfam" id="PF01955">
    <property type="entry name" value="CbiZ"/>
    <property type="match status" value="1"/>
</dbReference>
<protein>
    <submittedName>
        <fullName evidence="6">Iron complex transport system ATP-binding protein</fullName>
    </submittedName>
</protein>
<dbReference type="PROSITE" id="PS50893">
    <property type="entry name" value="ABC_TRANSPORTER_2"/>
    <property type="match status" value="1"/>
</dbReference>
<evidence type="ECO:0000256" key="1">
    <source>
        <dbReference type="ARBA" id="ARBA00022448"/>
    </source>
</evidence>
<dbReference type="InterPro" id="IPR027417">
    <property type="entry name" value="P-loop_NTPase"/>
</dbReference>